<reference evidence="2 3" key="1">
    <citation type="submission" date="2018-06" db="EMBL/GenBank/DDBJ databases">
        <authorList>
            <consortium name="Pathogen Informatics"/>
            <person name="Doyle S."/>
        </authorList>
    </citation>
    <scope>NUCLEOTIDE SEQUENCE [LARGE SCALE GENOMIC DNA]</scope>
    <source>
        <strain evidence="3">NCTC 10815</strain>
    </source>
</reference>
<accession>A0A378MGT7</accession>
<organism evidence="2 3">
    <name type="scientific">Listeria grayi</name>
    <name type="common">Listeria murrayi</name>
    <dbReference type="NCBI Taxonomy" id="1641"/>
    <lineage>
        <taxon>Bacteria</taxon>
        <taxon>Bacillati</taxon>
        <taxon>Bacillota</taxon>
        <taxon>Bacilli</taxon>
        <taxon>Bacillales</taxon>
        <taxon>Listeriaceae</taxon>
        <taxon>Listeria</taxon>
    </lineage>
</organism>
<protein>
    <submittedName>
        <fullName evidence="2">D-beta-hydroxybutyrate dehydrogenase</fullName>
        <ecNumber evidence="2">1.1.1.30</ecNumber>
    </submittedName>
</protein>
<proteinExistence type="inferred from homology"/>
<dbReference type="Gene3D" id="3.40.50.720">
    <property type="entry name" value="NAD(P)-binding Rossmann-like Domain"/>
    <property type="match status" value="1"/>
</dbReference>
<dbReference type="Proteomes" id="UP000254879">
    <property type="component" value="Unassembled WGS sequence"/>
</dbReference>
<evidence type="ECO:0000313" key="3">
    <source>
        <dbReference type="Proteomes" id="UP000254879"/>
    </source>
</evidence>
<comment type="similarity">
    <text evidence="1">Belongs to the short-chain dehydrogenases/reductases (SDR) family.</text>
</comment>
<dbReference type="PANTHER" id="PTHR43976:SF9">
    <property type="entry name" value="OXIDOREDUCTASE"/>
    <property type="match status" value="1"/>
</dbReference>
<dbReference type="PANTHER" id="PTHR43976">
    <property type="entry name" value="SHORT CHAIN DEHYDROGENASE"/>
    <property type="match status" value="1"/>
</dbReference>
<gene>
    <name evidence="2" type="primary">bdhA_1</name>
    <name evidence="2" type="ORF">NCTC10815_01941</name>
</gene>
<dbReference type="GO" id="GO:0003858">
    <property type="term" value="F:3-hydroxybutyrate dehydrogenase activity"/>
    <property type="evidence" value="ECO:0007669"/>
    <property type="project" value="UniProtKB-EC"/>
</dbReference>
<dbReference type="RefSeq" id="WP_115346014.1">
    <property type="nucleotide sequence ID" value="NZ_UGPG01000001.1"/>
</dbReference>
<dbReference type="PRINTS" id="PR00081">
    <property type="entry name" value="GDHRDH"/>
</dbReference>
<name>A0A378MGT7_LISGR</name>
<dbReference type="SUPFAM" id="SSF51735">
    <property type="entry name" value="NAD(P)-binding Rossmann-fold domains"/>
    <property type="match status" value="1"/>
</dbReference>
<dbReference type="InterPro" id="IPR036291">
    <property type="entry name" value="NAD(P)-bd_dom_sf"/>
</dbReference>
<sequence>MEQVIVITGASSGFGALTARALANAGHIVYAGMRETTGRNTVKVKELEAFAEISGVKISALEMDVLSQTSVDNAIAQVEKERGQIDVIIHNAGHMVSGAAEAFTPEQLAQLYDVNVLSTQRVNRAALPGMRKRQAGLILWVSSSSVKGGTPPFLSPYFAAKAGMDSLAVSYAGELAQFGIETSIIVPGAFTKGTNHFANSGHPADTKIQAEYDAKYPDLMENIGKKLAEIEPADADPSSVAAEIVRIISLLAGERPYRVHVDPTDDGSKAVSDIADQNRIDFLNRIGLADFLKTIIQDN</sequence>
<keyword evidence="2" id="KW-0560">Oxidoreductase</keyword>
<dbReference type="EMBL" id="UGPG01000001">
    <property type="protein sequence ID" value="STY44592.1"/>
    <property type="molecule type" value="Genomic_DNA"/>
</dbReference>
<dbReference type="PRINTS" id="PR00080">
    <property type="entry name" value="SDRFAMILY"/>
</dbReference>
<dbReference type="CDD" id="cd05374">
    <property type="entry name" value="17beta-HSD-like_SDR_c"/>
    <property type="match status" value="1"/>
</dbReference>
<evidence type="ECO:0000313" key="2">
    <source>
        <dbReference type="EMBL" id="STY44592.1"/>
    </source>
</evidence>
<dbReference type="EC" id="1.1.1.30" evidence="2"/>
<evidence type="ECO:0000256" key="1">
    <source>
        <dbReference type="RuleBase" id="RU000363"/>
    </source>
</evidence>
<dbReference type="AlphaFoldDB" id="A0A378MGT7"/>
<dbReference type="Pfam" id="PF00106">
    <property type="entry name" value="adh_short"/>
    <property type="match status" value="1"/>
</dbReference>
<dbReference type="InterPro" id="IPR002347">
    <property type="entry name" value="SDR_fam"/>
</dbReference>
<dbReference type="InterPro" id="IPR051911">
    <property type="entry name" value="SDR_oxidoreductase"/>
</dbReference>